<feature type="compositionally biased region" description="Low complexity" evidence="1">
    <location>
        <begin position="36"/>
        <end position="63"/>
    </location>
</feature>
<proteinExistence type="predicted"/>
<sequence>MNSCARTTLPAGLILREPQYRHQVLTMHQMGGAPRSQQQQMGQQNSANQGQQQQQQQQPQQQQFEDVSTFDFLN</sequence>
<dbReference type="EMBL" id="OE182189">
    <property type="protein sequence ID" value="CAD7574222.1"/>
    <property type="molecule type" value="Genomic_DNA"/>
</dbReference>
<accession>A0A7R9P963</accession>
<protein>
    <submittedName>
        <fullName evidence="2">(California timema) hypothetical protein</fullName>
    </submittedName>
</protein>
<feature type="region of interest" description="Disordered" evidence="1">
    <location>
        <begin position="27"/>
        <end position="74"/>
    </location>
</feature>
<dbReference type="AlphaFoldDB" id="A0A7R9P963"/>
<organism evidence="2">
    <name type="scientific">Timema californicum</name>
    <name type="common">California timema</name>
    <name type="synonym">Walking stick</name>
    <dbReference type="NCBI Taxonomy" id="61474"/>
    <lineage>
        <taxon>Eukaryota</taxon>
        <taxon>Metazoa</taxon>
        <taxon>Ecdysozoa</taxon>
        <taxon>Arthropoda</taxon>
        <taxon>Hexapoda</taxon>
        <taxon>Insecta</taxon>
        <taxon>Pterygota</taxon>
        <taxon>Neoptera</taxon>
        <taxon>Polyneoptera</taxon>
        <taxon>Phasmatodea</taxon>
        <taxon>Timematodea</taxon>
        <taxon>Timematoidea</taxon>
        <taxon>Timematidae</taxon>
        <taxon>Timema</taxon>
    </lineage>
</organism>
<gene>
    <name evidence="2" type="ORF">TCMB3V08_LOCUS6842</name>
</gene>
<reference evidence="2" key="1">
    <citation type="submission" date="2020-11" db="EMBL/GenBank/DDBJ databases">
        <authorList>
            <person name="Tran Van P."/>
        </authorList>
    </citation>
    <scope>NUCLEOTIDE SEQUENCE</scope>
</reference>
<evidence type="ECO:0000313" key="2">
    <source>
        <dbReference type="EMBL" id="CAD7574222.1"/>
    </source>
</evidence>
<name>A0A7R9P963_TIMCA</name>
<evidence type="ECO:0000256" key="1">
    <source>
        <dbReference type="SAM" id="MobiDB-lite"/>
    </source>
</evidence>